<dbReference type="PROSITE" id="PS51480">
    <property type="entry name" value="DHAL"/>
    <property type="match status" value="1"/>
</dbReference>
<evidence type="ECO:0000313" key="1">
    <source>
        <dbReference type="EMBL" id="OCL31404.1"/>
    </source>
</evidence>
<dbReference type="PANTHER" id="PTHR28629">
    <property type="entry name" value="TRIOKINASE/FMN CYCLASE"/>
    <property type="match status" value="1"/>
</dbReference>
<dbReference type="AlphaFoldDB" id="A0A1C0AHB8"/>
<sequence>MGGVNAVAAWLGDCAREFARRADELDELDRLLGDADHGTNMRRGTEAAGAIDLSETRTAAEALRKVGMALVSTVGGASGPLFGTFFLRTGAAWPSQVTTAGVARAMRAGLDAVVIRGRAREGDKTMVDALAPAVRALESAAAAGQDLSEALPAAAAAAERGRDATRDMVARRGRAALKADTSVGVIDPGAVSVAIIVTTAATHVR</sequence>
<dbReference type="InterPro" id="IPR050861">
    <property type="entry name" value="Dihydroxyacetone_Kinase"/>
</dbReference>
<reference evidence="2" key="1">
    <citation type="submission" date="2016-07" db="EMBL/GenBank/DDBJ databases">
        <authorList>
            <person name="Florea S."/>
            <person name="Webb J.S."/>
            <person name="Jaromczyk J."/>
            <person name="Schardl C.L."/>
        </authorList>
    </citation>
    <scope>NUCLEOTIDE SEQUENCE [LARGE SCALE GENOMIC DNA]</scope>
    <source>
        <strain evidence="2">IPBSL-7</strain>
    </source>
</reference>
<dbReference type="Proteomes" id="UP000093501">
    <property type="component" value="Unassembled WGS sequence"/>
</dbReference>
<dbReference type="GO" id="GO:0004371">
    <property type="term" value="F:glycerone kinase activity"/>
    <property type="evidence" value="ECO:0007669"/>
    <property type="project" value="InterPro"/>
</dbReference>
<dbReference type="EMBL" id="MBQD01000026">
    <property type="protein sequence ID" value="OCL31404.1"/>
    <property type="molecule type" value="Genomic_DNA"/>
</dbReference>
<dbReference type="GO" id="GO:0019563">
    <property type="term" value="P:glycerol catabolic process"/>
    <property type="evidence" value="ECO:0007669"/>
    <property type="project" value="TreeGrafter"/>
</dbReference>
<dbReference type="Gene3D" id="1.25.40.340">
    <property type="match status" value="1"/>
</dbReference>
<proteinExistence type="predicted"/>
<dbReference type="PANTHER" id="PTHR28629:SF4">
    <property type="entry name" value="TRIOKINASE_FMN CYCLASE"/>
    <property type="match status" value="1"/>
</dbReference>
<keyword evidence="1" id="KW-0418">Kinase</keyword>
<gene>
    <name evidence="1" type="ORF">BCR15_09570</name>
</gene>
<dbReference type="GO" id="GO:0005829">
    <property type="term" value="C:cytosol"/>
    <property type="evidence" value="ECO:0007669"/>
    <property type="project" value="TreeGrafter"/>
</dbReference>
<dbReference type="NCBIfam" id="TIGR02365">
    <property type="entry name" value="dha_L_ycgS"/>
    <property type="match status" value="1"/>
</dbReference>
<keyword evidence="2" id="KW-1185">Reference proteome</keyword>
<evidence type="ECO:0000313" key="2">
    <source>
        <dbReference type="Proteomes" id="UP000093501"/>
    </source>
</evidence>
<dbReference type="RefSeq" id="WP_068752640.1">
    <property type="nucleotide sequence ID" value="NZ_LR214441.1"/>
</dbReference>
<comment type="caution">
    <text evidence="1">The sequence shown here is derived from an EMBL/GenBank/DDBJ whole genome shotgun (WGS) entry which is preliminary data.</text>
</comment>
<keyword evidence="1" id="KW-0808">Transferase</keyword>
<dbReference type="SMART" id="SM01120">
    <property type="entry name" value="Dak2"/>
    <property type="match status" value="1"/>
</dbReference>
<dbReference type="InterPro" id="IPR004007">
    <property type="entry name" value="DhaL_dom"/>
</dbReference>
<dbReference type="FunFam" id="1.25.40.340:FF:000002">
    <property type="entry name" value="Dihydroxyacetone kinase, L subunit"/>
    <property type="match status" value="1"/>
</dbReference>
<accession>A0A1C0AHB8</accession>
<dbReference type="InterPro" id="IPR036117">
    <property type="entry name" value="DhaL_dom_sf"/>
</dbReference>
<organism evidence="1 2">
    <name type="scientific">Tessaracoccus lapidicaptus</name>
    <dbReference type="NCBI Taxonomy" id="1427523"/>
    <lineage>
        <taxon>Bacteria</taxon>
        <taxon>Bacillati</taxon>
        <taxon>Actinomycetota</taxon>
        <taxon>Actinomycetes</taxon>
        <taxon>Propionibacteriales</taxon>
        <taxon>Propionibacteriaceae</taxon>
        <taxon>Tessaracoccus</taxon>
    </lineage>
</organism>
<dbReference type="Pfam" id="PF02734">
    <property type="entry name" value="Dak2"/>
    <property type="match status" value="1"/>
</dbReference>
<dbReference type="SUPFAM" id="SSF101473">
    <property type="entry name" value="DhaL-like"/>
    <property type="match status" value="1"/>
</dbReference>
<name>A0A1C0AHB8_9ACTN</name>
<dbReference type="InterPro" id="IPR012737">
    <property type="entry name" value="DhaK_L_YcgS"/>
</dbReference>
<protein>
    <submittedName>
        <fullName evidence="1">Dihydroxyacetone kinase subunit L</fullName>
    </submittedName>
</protein>